<reference evidence="1 2" key="1">
    <citation type="submission" date="2019-06" db="EMBL/GenBank/DDBJ databases">
        <title>Genomic Encyclopedia of Archaeal and Bacterial Type Strains, Phase II (KMG-II): from individual species to whole genera.</title>
        <authorList>
            <person name="Goeker M."/>
        </authorList>
    </citation>
    <scope>NUCLEOTIDE SEQUENCE [LARGE SCALE GENOMIC DNA]</scope>
    <source>
        <strain evidence="1 2">DSM 7270</strain>
    </source>
</reference>
<sequence>MKKLVGIKSRDGGKSASLTYPVPVKSARRVQKVRLPVGAIRIDDDGESQTFGVGFIKFVSGYSLSLLNDADQAAAQAWLEQAATRCAEGGAAPARVSLLDVGAKLDELLELMRVSRAQADCASTLGPVLPPAVPASVYVLPEGPAPDEDSEGKLLRLLRTFNAAAAEIVPMMPKAAGVFHIKYKFRPETVEEVERSWVLSATMDKRLNGRGQLKRTGPREEQAQARFGVLDSVVDAADTE</sequence>
<organism evidence="1 2">
    <name type="scientific">Acidovorax temperans</name>
    <dbReference type="NCBI Taxonomy" id="80878"/>
    <lineage>
        <taxon>Bacteria</taxon>
        <taxon>Pseudomonadati</taxon>
        <taxon>Pseudomonadota</taxon>
        <taxon>Betaproteobacteria</taxon>
        <taxon>Burkholderiales</taxon>
        <taxon>Comamonadaceae</taxon>
        <taxon>Acidovorax</taxon>
    </lineage>
</organism>
<evidence type="ECO:0000313" key="1">
    <source>
        <dbReference type="EMBL" id="TQN04067.1"/>
    </source>
</evidence>
<evidence type="ECO:0000313" key="2">
    <source>
        <dbReference type="Proteomes" id="UP000316993"/>
    </source>
</evidence>
<dbReference type="AlphaFoldDB" id="A0A543L9Z4"/>
<dbReference type="EMBL" id="VFPV01000002">
    <property type="protein sequence ID" value="TQN04067.1"/>
    <property type="molecule type" value="Genomic_DNA"/>
</dbReference>
<protein>
    <submittedName>
        <fullName evidence="1">Uncharacterized protein</fullName>
    </submittedName>
</protein>
<gene>
    <name evidence="1" type="ORF">BDD18_2776</name>
</gene>
<proteinExistence type="predicted"/>
<name>A0A543L9Z4_9BURK</name>
<accession>A0A543L9Z4</accession>
<dbReference type="RefSeq" id="WP_142083783.1">
    <property type="nucleotide sequence ID" value="NZ_VFPV01000002.1"/>
</dbReference>
<dbReference type="Proteomes" id="UP000316993">
    <property type="component" value="Unassembled WGS sequence"/>
</dbReference>
<comment type="caution">
    <text evidence="1">The sequence shown here is derived from an EMBL/GenBank/DDBJ whole genome shotgun (WGS) entry which is preliminary data.</text>
</comment>